<dbReference type="RefSeq" id="WP_183263825.1">
    <property type="nucleotide sequence ID" value="NZ_BAAAVZ010000009.1"/>
</dbReference>
<dbReference type="SUPFAM" id="SSF53187">
    <property type="entry name" value="Zn-dependent exopeptidases"/>
    <property type="match status" value="1"/>
</dbReference>
<keyword evidence="2" id="KW-1185">Reference proteome</keyword>
<keyword evidence="1" id="KW-0378">Hydrolase</keyword>
<gene>
    <name evidence="1" type="ORF">GGQ99_003966</name>
</gene>
<dbReference type="InterPro" id="IPR010247">
    <property type="entry name" value="HutG_amidohyd"/>
</dbReference>
<sequence>MGEASLRGGGDWLEVVEGNLPFIVSLPHTGTTVPDEFAAGFANTKLTTRDADWHLHQVFRPILPAGTTVVRTDISRSIIDVNRPPDGQSLYPGQATTGLCPTTDFDGTPLYRPGSEPAPNEIECRRRLFHEPYARALGEQIERLRARHGRVAVLDCHSIRPRIPRLFDGTLPGLNIGTDDGRSCLPRVQAKLEAVAEQSPFTWVSNGRFKGGWITRHFGNPKAGIDSVQIEIAMNAYLLVRDENDYGAPEYEADGARLLQQTLSPFIEALLQP</sequence>
<name>A0ABR6L5Y2_9HYPH</name>
<proteinExistence type="predicted"/>
<dbReference type="NCBIfam" id="TIGR02017">
    <property type="entry name" value="hutG_amidohyd"/>
    <property type="match status" value="1"/>
</dbReference>
<dbReference type="EC" id="3.5.3.8" evidence="1"/>
<reference evidence="1 2" key="1">
    <citation type="submission" date="2020-08" db="EMBL/GenBank/DDBJ databases">
        <title>Genomic Encyclopedia of Type Strains, Phase IV (KMG-IV): sequencing the most valuable type-strain genomes for metagenomic binning, comparative biology and taxonomic classification.</title>
        <authorList>
            <person name="Goeker M."/>
        </authorList>
    </citation>
    <scope>NUCLEOTIDE SEQUENCE [LARGE SCALE GENOMIC DNA]</scope>
    <source>
        <strain evidence="1 2">DSM 7050</strain>
    </source>
</reference>
<dbReference type="Proteomes" id="UP000539538">
    <property type="component" value="Unassembled WGS sequence"/>
</dbReference>
<organism evidence="1 2">
    <name type="scientific">Aminobacter niigataensis</name>
    <dbReference type="NCBI Taxonomy" id="83265"/>
    <lineage>
        <taxon>Bacteria</taxon>
        <taxon>Pseudomonadati</taxon>
        <taxon>Pseudomonadota</taxon>
        <taxon>Alphaproteobacteria</taxon>
        <taxon>Hyphomicrobiales</taxon>
        <taxon>Phyllobacteriaceae</taxon>
        <taxon>Aminobacter</taxon>
    </lineage>
</organism>
<comment type="caution">
    <text evidence="1">The sequence shown here is derived from an EMBL/GenBank/DDBJ whole genome shotgun (WGS) entry which is preliminary data.</text>
</comment>
<evidence type="ECO:0000313" key="2">
    <source>
        <dbReference type="Proteomes" id="UP000539538"/>
    </source>
</evidence>
<accession>A0ABR6L5Y2</accession>
<dbReference type="Pfam" id="PF05013">
    <property type="entry name" value="FGase"/>
    <property type="match status" value="1"/>
</dbReference>
<dbReference type="GO" id="GO:0050415">
    <property type="term" value="F:formimidoylglutamase activity"/>
    <property type="evidence" value="ECO:0007669"/>
    <property type="project" value="UniProtKB-EC"/>
</dbReference>
<dbReference type="InterPro" id="IPR007709">
    <property type="entry name" value="N-FG_amidohydro"/>
</dbReference>
<dbReference type="Gene3D" id="3.40.630.40">
    <property type="entry name" value="Zn-dependent exopeptidases"/>
    <property type="match status" value="1"/>
</dbReference>
<evidence type="ECO:0000313" key="1">
    <source>
        <dbReference type="EMBL" id="MBB4652190.1"/>
    </source>
</evidence>
<protein>
    <submittedName>
        <fullName evidence="1">Formiminoglutamase</fullName>
        <ecNumber evidence="1">3.5.3.8</ecNumber>
    </submittedName>
</protein>
<dbReference type="EMBL" id="JACHOT010000006">
    <property type="protein sequence ID" value="MBB4652190.1"/>
    <property type="molecule type" value="Genomic_DNA"/>
</dbReference>